<dbReference type="EMBL" id="AOLW01000006">
    <property type="protein sequence ID" value="EMA25785.1"/>
    <property type="molecule type" value="Genomic_DNA"/>
</dbReference>
<sequence>MEFDLVLDSALLVLGVFSLLAIPVVLAQSTENTEAESKLERVAPLLIVIAYVLSKLVPGRFVTVTPAVDSAIGAVVLALFALYLLLIR</sequence>
<evidence type="ECO:0000313" key="3">
    <source>
        <dbReference type="Proteomes" id="UP000011623"/>
    </source>
</evidence>
<dbReference type="Proteomes" id="UP000011623">
    <property type="component" value="Unassembled WGS sequence"/>
</dbReference>
<keyword evidence="1" id="KW-0472">Membrane</keyword>
<accession>M0L1A7</accession>
<evidence type="ECO:0000256" key="1">
    <source>
        <dbReference type="SAM" id="Phobius"/>
    </source>
</evidence>
<gene>
    <name evidence="2" type="ORF">C442_00512</name>
</gene>
<protein>
    <submittedName>
        <fullName evidence="2">Uncharacterized protein</fullName>
    </submittedName>
</protein>
<organism evidence="2 3">
    <name type="scientific">Haloarcula amylolytica JCM 13557</name>
    <dbReference type="NCBI Taxonomy" id="1227452"/>
    <lineage>
        <taxon>Archaea</taxon>
        <taxon>Methanobacteriati</taxon>
        <taxon>Methanobacteriota</taxon>
        <taxon>Stenosarchaea group</taxon>
        <taxon>Halobacteria</taxon>
        <taxon>Halobacteriales</taxon>
        <taxon>Haloarculaceae</taxon>
        <taxon>Haloarcula</taxon>
    </lineage>
</organism>
<reference evidence="2 3" key="1">
    <citation type="journal article" date="2014" name="PLoS Genet.">
        <title>Phylogenetically driven sequencing of extremely halophilic archaea reveals strategies for static and dynamic osmo-response.</title>
        <authorList>
            <person name="Becker E.A."/>
            <person name="Seitzer P.M."/>
            <person name="Tritt A."/>
            <person name="Larsen D."/>
            <person name="Krusor M."/>
            <person name="Yao A.I."/>
            <person name="Wu D."/>
            <person name="Madern D."/>
            <person name="Eisen J.A."/>
            <person name="Darling A.E."/>
            <person name="Facciotti M.T."/>
        </authorList>
    </citation>
    <scope>NUCLEOTIDE SEQUENCE [LARGE SCALE GENOMIC DNA]</scope>
    <source>
        <strain evidence="2 3">JCM 13557</strain>
    </source>
</reference>
<feature type="transmembrane region" description="Helical" evidence="1">
    <location>
        <begin position="39"/>
        <end position="58"/>
    </location>
</feature>
<feature type="transmembrane region" description="Helical" evidence="1">
    <location>
        <begin position="6"/>
        <end position="27"/>
    </location>
</feature>
<feature type="transmembrane region" description="Helical" evidence="1">
    <location>
        <begin position="70"/>
        <end position="87"/>
    </location>
</feature>
<keyword evidence="1" id="KW-1133">Transmembrane helix</keyword>
<name>M0L1A7_9EURY</name>
<dbReference type="AlphaFoldDB" id="M0L1A7"/>
<keyword evidence="1" id="KW-0812">Transmembrane</keyword>
<keyword evidence="3" id="KW-1185">Reference proteome</keyword>
<proteinExistence type="predicted"/>
<comment type="caution">
    <text evidence="2">The sequence shown here is derived from an EMBL/GenBank/DDBJ whole genome shotgun (WGS) entry which is preliminary data.</text>
</comment>
<evidence type="ECO:0000313" key="2">
    <source>
        <dbReference type="EMBL" id="EMA25785.1"/>
    </source>
</evidence>